<dbReference type="InterPro" id="IPR001584">
    <property type="entry name" value="Integrase_cat-core"/>
</dbReference>
<evidence type="ECO:0000313" key="16">
    <source>
        <dbReference type="Proteomes" id="UP001152797"/>
    </source>
</evidence>
<dbReference type="PANTHER" id="PTHR47481:SF31">
    <property type="entry name" value="OS01G0873500 PROTEIN"/>
    <property type="match status" value="1"/>
</dbReference>
<dbReference type="EMBL" id="CAMXCT020002188">
    <property type="protein sequence ID" value="CAL1149666.1"/>
    <property type="molecule type" value="Genomic_DNA"/>
</dbReference>
<feature type="region of interest" description="Disordered" evidence="8">
    <location>
        <begin position="1530"/>
        <end position="1556"/>
    </location>
</feature>
<keyword evidence="7" id="KW-0479">Metal-binding</keyword>
<evidence type="ECO:0000256" key="7">
    <source>
        <dbReference type="PROSITE-ProRule" id="PRU00047"/>
    </source>
</evidence>
<evidence type="ECO:0000259" key="12">
    <source>
        <dbReference type="PROSITE" id="PS50994"/>
    </source>
</evidence>
<evidence type="ECO:0000256" key="2">
    <source>
        <dbReference type="ARBA" id="ARBA00022695"/>
    </source>
</evidence>
<feature type="compositionally biased region" description="Low complexity" evidence="8">
    <location>
        <begin position="683"/>
        <end position="708"/>
    </location>
</feature>
<dbReference type="InterPro" id="IPR001878">
    <property type="entry name" value="Znf_CCHC"/>
</dbReference>
<dbReference type="InterPro" id="IPR001995">
    <property type="entry name" value="Peptidase_A2_cat"/>
</dbReference>
<dbReference type="PANTHER" id="PTHR47481">
    <property type="match status" value="1"/>
</dbReference>
<evidence type="ECO:0000313" key="14">
    <source>
        <dbReference type="EMBL" id="CAL1149666.1"/>
    </source>
</evidence>
<dbReference type="GO" id="GO:0006508">
    <property type="term" value="P:proteolysis"/>
    <property type="evidence" value="ECO:0007669"/>
    <property type="project" value="InterPro"/>
</dbReference>
<evidence type="ECO:0000256" key="9">
    <source>
        <dbReference type="SAM" id="SignalP"/>
    </source>
</evidence>
<keyword evidence="7" id="KW-0863">Zinc-finger</keyword>
<evidence type="ECO:0000259" key="10">
    <source>
        <dbReference type="PROSITE" id="PS50158"/>
    </source>
</evidence>
<feature type="domain" description="Integrase catalytic" evidence="12">
    <location>
        <begin position="1254"/>
        <end position="1439"/>
    </location>
</feature>
<organism evidence="13">
    <name type="scientific">Cladocopium goreaui</name>
    <dbReference type="NCBI Taxonomy" id="2562237"/>
    <lineage>
        <taxon>Eukaryota</taxon>
        <taxon>Sar</taxon>
        <taxon>Alveolata</taxon>
        <taxon>Dinophyceae</taxon>
        <taxon>Suessiales</taxon>
        <taxon>Symbiodiniaceae</taxon>
        <taxon>Cladocopium</taxon>
    </lineage>
</organism>
<keyword evidence="7" id="KW-0862">Zinc</keyword>
<dbReference type="OrthoDB" id="413361at2759"/>
<dbReference type="Gene3D" id="3.30.420.10">
    <property type="entry name" value="Ribonuclease H-like superfamily/Ribonuclease H"/>
    <property type="match status" value="1"/>
</dbReference>
<reference evidence="14" key="2">
    <citation type="submission" date="2024-04" db="EMBL/GenBank/DDBJ databases">
        <authorList>
            <person name="Chen Y."/>
            <person name="Shah S."/>
            <person name="Dougan E. K."/>
            <person name="Thang M."/>
            <person name="Chan C."/>
        </authorList>
    </citation>
    <scope>NUCLEOTIDE SEQUENCE [LARGE SCALE GENOMIC DNA]</scope>
</reference>
<feature type="compositionally biased region" description="Polar residues" evidence="8">
    <location>
        <begin position="1620"/>
        <end position="1641"/>
    </location>
</feature>
<evidence type="ECO:0000256" key="5">
    <source>
        <dbReference type="ARBA" id="ARBA00022801"/>
    </source>
</evidence>
<dbReference type="GO" id="GO:0003964">
    <property type="term" value="F:RNA-directed DNA polymerase activity"/>
    <property type="evidence" value="ECO:0007669"/>
    <property type="project" value="UniProtKB-KW"/>
</dbReference>
<keyword evidence="5" id="KW-0378">Hydrolase</keyword>
<accession>A0A9P1G1R3</accession>
<dbReference type="SUPFAM" id="SSF53098">
    <property type="entry name" value="Ribonuclease H-like"/>
    <property type="match status" value="1"/>
</dbReference>
<dbReference type="Proteomes" id="UP001152797">
    <property type="component" value="Unassembled WGS sequence"/>
</dbReference>
<dbReference type="GO" id="GO:0015074">
    <property type="term" value="P:DNA integration"/>
    <property type="evidence" value="ECO:0007669"/>
    <property type="project" value="InterPro"/>
</dbReference>
<dbReference type="EMBL" id="CAMXCT010002188">
    <property type="protein sequence ID" value="CAI3996291.1"/>
    <property type="molecule type" value="Genomic_DNA"/>
</dbReference>
<keyword evidence="6" id="KW-0695">RNA-directed DNA polymerase</keyword>
<dbReference type="GO" id="GO:0008270">
    <property type="term" value="F:zinc ion binding"/>
    <property type="evidence" value="ECO:0007669"/>
    <property type="project" value="UniProtKB-KW"/>
</dbReference>
<evidence type="ECO:0000259" key="11">
    <source>
        <dbReference type="PROSITE" id="PS50175"/>
    </source>
</evidence>
<evidence type="ECO:0000256" key="1">
    <source>
        <dbReference type="ARBA" id="ARBA00022679"/>
    </source>
</evidence>
<keyword evidence="4" id="KW-0255">Endonuclease</keyword>
<sequence>MAAEPERAWCALALALVVASWLLWPLEDRPHHRQFELVEVAATYAPHHGTTEPEGALMVRTLGSPNYIMDKAYNQMDGDEAASAYGKTLAADVDFQSNVFNANVCSWRPTWCEDRWIGTPMKPRIGTLAVAERLRIGTLAPVEWLRIGALALVEWLRIGTLAIVEWLRIGALALAHLWQSMHESLERSMGGLLACAWTFTCTTRSLCMTCWLRWPMTTSSLLVFFFVNLLKKFKVMAENRRRRLRIERQSHLGLRRCPHGRSKRWDGTLERRWHGYLKLKGIIFLTMYAQTAAMDAQQATDLLGRIMELSSAATTAAQTANTMLQNFGGGKGQGGPRFGDGAKVLRPPEVFDTDDPVKYTLWREQFLNWLTFCDNRYMDLIKDVEQLETMTSGVWEDDVKDLGVKLYSIFSSYLQGPALQVVRFNAVERNGFAVWHRLKQLYAPRARPRALAIGQAIMQHPSFSQQRSMLENLLQFDSLLDQYELAAGHRMPDDLTVSTVLRCLDSGTRRHLEMVMDDTMDYSKLKDKLILLDKNTRAWSGDNFLKNLQIMNQPSSSSSTTYQGPAPMEVDQVQFGHKGKNKGKSNSKGKKGSWFGFPYGGKSSGGSKGGRKGKSKNKGKKGGKSKNKGKQQKGKGYGNSSNHNICRLCGQYGHWGNECPLKVNQVNNSVSPGGDAQATTDASSTVGSTSTRRASTTSSATSHSLSSGTKSVRLVKMYHVATPPAETPEIFELRSDLEDEPEEWSVRMVSQSLTTWFRLDENEEEHGHSWRADPLMDWYHDFQPALDRYQDDNAVEKFHVRMVPAGQLVVLDSGADISLLPYHLSGCGKEKPGGHAILEDAQGERLKTFGRRSAQVECEGLNNDLVVIEDDFIIASVQSPLISLGRLLHRGWSLVPGDSAGAKVNLVSPDGEAAIPLQFKRNSLAVYASIRVVSAKEHHEAAGETPSLKRALRSQVEPKFDMVGEEHEMLAIQTVITPHDEVLERMFRRGWKVTSSGNPVIIMPASKNFLDPGISYARSDWPFRSTAFQNDDLTWELAEFCNQYYHSEETEDEIPGCFKPTMVLTMLHKKEESTDVMGTIGQQELVEIGGAQIDAKDFTFPEEPAIPMEMREDVKPEELVQRHPQPGGDGDAPSFTWEFEDKEALVVNGETITSESSMAMLRSAAEYLGISKSGSKASLWHRINQRAQHLEHEQVFLEANKLHREQWWQKGLVGQSVPRTPSDEEIAFHELSHLPFQPWCPYCVACKGKQDPQRPVEPHDEDRRSIPSIQLDYCFSKAEESDKVSTVLVAIDCQSKMVTVLPLPSKGNNLRGQAEHLVRFSMSLNYMDKVEFISDAEPTMKSLLASVQLMRQHLGYPTVVTHSRPGDKGRTAQVERVIQTLRKQSSTLVHMASDKCKLKLPGDHALWPWAFIHAAWSLNRFYNHTTTKMSRFELVHGRRYSGKVASFGEMVLLLHRRGPNVKLGPQWVPGIWLTKTDGDDLHVVASPNGILRGKAIRRLNDPWKDTWLFMVKDKPYKQVSSRKANLKHLNFGAPTTPRPVVEKHPTVPGEELEYDVDARDVREYARTHPPSPVSDLDLNDFGVGKREAAPEDFPPNKSARHGDQEEIPGADALVDDTASVEPQQKVPRTSPQSSPTASGSNLYPPHFAGTIQQVLDVGEIDDEVWEDDVAEYIEPNDMVINLGEDDNTPADEGKPPQVTSEELASLDEAAGYEEITRLLEMDVLQEPTNEDLEDGNAIYKYQLSEVVKWASEQVTFNMRTIEYVDDWDPERHEFRQFRVLRSVDDAESGEEYFREVDGGMARFVKLDRRRRRRHGFAEIDMLNAYDLSDGEGAEEEPMEVDEEMVPAVAANSTMMAHGQGPQVTGTTTLRSSLPGTSSMFGDGANAADGAIGIAGGSANNELRGARSDSATREYLSLPGSPHSDEPPTLPLQDVNWDDLDEIMRHLPVTERNRALQMQEVALFDVVVFKEYLKTHLSSLYPNQPDMCWDYPAWWTRNERHGFSVFMDILVRGMYLDSWGTFVEQWFLQQGLAGCSNVENIPWSED</sequence>
<feature type="compositionally biased region" description="Polar residues" evidence="8">
    <location>
        <begin position="670"/>
        <end position="682"/>
    </location>
</feature>
<evidence type="ECO:0000256" key="8">
    <source>
        <dbReference type="SAM" id="MobiDB-lite"/>
    </source>
</evidence>
<dbReference type="EMBL" id="CAMXCT030002188">
    <property type="protein sequence ID" value="CAL4783603.1"/>
    <property type="molecule type" value="Genomic_DNA"/>
</dbReference>
<feature type="region of interest" description="Disordered" evidence="8">
    <location>
        <begin position="1619"/>
        <end position="1645"/>
    </location>
</feature>
<dbReference type="GO" id="GO:0003676">
    <property type="term" value="F:nucleic acid binding"/>
    <property type="evidence" value="ECO:0007669"/>
    <property type="project" value="InterPro"/>
</dbReference>
<feature type="region of interest" description="Disordered" evidence="8">
    <location>
        <begin position="670"/>
        <end position="708"/>
    </location>
</feature>
<feature type="compositionally biased region" description="Basic residues" evidence="8">
    <location>
        <begin position="577"/>
        <end position="591"/>
    </location>
</feature>
<dbReference type="GO" id="GO:0004519">
    <property type="term" value="F:endonuclease activity"/>
    <property type="evidence" value="ECO:0007669"/>
    <property type="project" value="UniProtKB-KW"/>
</dbReference>
<feature type="region of interest" description="Disordered" evidence="8">
    <location>
        <begin position="576"/>
        <end position="640"/>
    </location>
</feature>
<evidence type="ECO:0000256" key="4">
    <source>
        <dbReference type="ARBA" id="ARBA00022759"/>
    </source>
</evidence>
<keyword evidence="3" id="KW-0540">Nuclease</keyword>
<name>A0A9P1G1R3_9DINO</name>
<feature type="signal peptide" evidence="9">
    <location>
        <begin position="1"/>
        <end position="28"/>
    </location>
</feature>
<dbReference type="PROSITE" id="PS50158">
    <property type="entry name" value="ZF_CCHC"/>
    <property type="match status" value="1"/>
</dbReference>
<reference evidence="13" key="1">
    <citation type="submission" date="2022-10" db="EMBL/GenBank/DDBJ databases">
        <authorList>
            <person name="Chen Y."/>
            <person name="Dougan E. K."/>
            <person name="Chan C."/>
            <person name="Rhodes N."/>
            <person name="Thang M."/>
        </authorList>
    </citation>
    <scope>NUCLEOTIDE SEQUENCE</scope>
</reference>
<feature type="region of interest" description="Disordered" evidence="8">
    <location>
        <begin position="1898"/>
        <end position="1930"/>
    </location>
</feature>
<keyword evidence="1" id="KW-0808">Transferase</keyword>
<dbReference type="InterPro" id="IPR036397">
    <property type="entry name" value="RNaseH_sf"/>
</dbReference>
<dbReference type="PROSITE" id="PS00141">
    <property type="entry name" value="ASP_PROTEASE"/>
    <property type="match status" value="1"/>
</dbReference>
<feature type="domain" description="CCHC-type" evidence="10">
    <location>
        <begin position="646"/>
        <end position="660"/>
    </location>
</feature>
<feature type="chain" id="PRO_5043272380" evidence="9">
    <location>
        <begin position="29"/>
        <end position="2045"/>
    </location>
</feature>
<feature type="region of interest" description="Disordered" evidence="8">
    <location>
        <begin position="1585"/>
        <end position="1604"/>
    </location>
</feature>
<dbReference type="PROSITE" id="PS50175">
    <property type="entry name" value="ASP_PROT_RETROV"/>
    <property type="match status" value="1"/>
</dbReference>
<dbReference type="GO" id="GO:0004190">
    <property type="term" value="F:aspartic-type endopeptidase activity"/>
    <property type="evidence" value="ECO:0007669"/>
    <property type="project" value="InterPro"/>
</dbReference>
<feature type="domain" description="Peptidase A2" evidence="11">
    <location>
        <begin position="807"/>
        <end position="888"/>
    </location>
</feature>
<keyword evidence="9" id="KW-0732">Signal</keyword>
<dbReference type="InterPro" id="IPR036875">
    <property type="entry name" value="Znf_CCHC_sf"/>
</dbReference>
<feature type="compositionally biased region" description="Basic residues" evidence="8">
    <location>
        <begin position="609"/>
        <end position="633"/>
    </location>
</feature>
<protein>
    <submittedName>
        <fullName evidence="15">Copia protein</fullName>
    </submittedName>
</protein>
<evidence type="ECO:0000313" key="15">
    <source>
        <dbReference type="EMBL" id="CAL4783603.1"/>
    </source>
</evidence>
<dbReference type="SUPFAM" id="SSF57756">
    <property type="entry name" value="Retrovirus zinc finger-like domains"/>
    <property type="match status" value="1"/>
</dbReference>
<dbReference type="InterPro" id="IPR001969">
    <property type="entry name" value="Aspartic_peptidase_AS"/>
</dbReference>
<gene>
    <name evidence="13" type="ORF">C1SCF055_LOCUS22784</name>
</gene>
<evidence type="ECO:0000313" key="13">
    <source>
        <dbReference type="EMBL" id="CAI3996291.1"/>
    </source>
</evidence>
<comment type="caution">
    <text evidence="13">The sequence shown here is derived from an EMBL/GenBank/DDBJ whole genome shotgun (WGS) entry which is preliminary data.</text>
</comment>
<keyword evidence="16" id="KW-1185">Reference proteome</keyword>
<dbReference type="PROSITE" id="PS50994">
    <property type="entry name" value="INTEGRASE"/>
    <property type="match status" value="1"/>
</dbReference>
<evidence type="ECO:0000256" key="3">
    <source>
        <dbReference type="ARBA" id="ARBA00022722"/>
    </source>
</evidence>
<dbReference type="InterPro" id="IPR012337">
    <property type="entry name" value="RNaseH-like_sf"/>
</dbReference>
<feature type="compositionally biased region" description="Gly residues" evidence="8">
    <location>
        <begin position="598"/>
        <end position="608"/>
    </location>
</feature>
<proteinExistence type="predicted"/>
<evidence type="ECO:0000256" key="6">
    <source>
        <dbReference type="ARBA" id="ARBA00022918"/>
    </source>
</evidence>
<keyword evidence="2" id="KW-0548">Nucleotidyltransferase</keyword>